<dbReference type="Proteomes" id="UP001149142">
    <property type="component" value="Unassembled WGS sequence"/>
</dbReference>
<dbReference type="InterPro" id="IPR028974">
    <property type="entry name" value="TSP_type-3_rpt"/>
</dbReference>
<keyword evidence="7" id="KW-0626">Porin</keyword>
<keyword evidence="5 12" id="KW-0732">Signal</keyword>
<feature type="chain" id="PRO_5046117778" evidence="12">
    <location>
        <begin position="23"/>
        <end position="414"/>
    </location>
</feature>
<keyword evidence="3" id="KW-1134">Transmembrane beta strand</keyword>
<dbReference type="InterPro" id="IPR018247">
    <property type="entry name" value="EF_Hand_1_Ca_BS"/>
</dbReference>
<evidence type="ECO:0000256" key="11">
    <source>
        <dbReference type="SAM" id="MobiDB-lite"/>
    </source>
</evidence>
<evidence type="ECO:0000313" key="14">
    <source>
        <dbReference type="EMBL" id="MDA0177054.1"/>
    </source>
</evidence>
<dbReference type="InterPro" id="IPR011250">
    <property type="entry name" value="OMP/PagP_B-barrel"/>
</dbReference>
<dbReference type="PRINTS" id="PR01021">
    <property type="entry name" value="OMPADOMAIN"/>
</dbReference>
<dbReference type="SUPFAM" id="SSF56925">
    <property type="entry name" value="OMPA-like"/>
    <property type="match status" value="1"/>
</dbReference>
<reference evidence="14" key="1">
    <citation type="submission" date="2022-11" db="EMBL/GenBank/DDBJ databases">
        <title>Refractory cell wall polysaccharides provide important carbon source for microbial heterotrophs in the hadal ocean.</title>
        <authorList>
            <person name="Zhu X."/>
        </authorList>
    </citation>
    <scope>NUCLEOTIDE SEQUENCE</scope>
    <source>
        <strain evidence="14">MTRN7</strain>
    </source>
</reference>
<evidence type="ECO:0000256" key="5">
    <source>
        <dbReference type="ARBA" id="ARBA00022729"/>
    </source>
</evidence>
<organism evidence="14 15">
    <name type="scientific">Mesoflavibacter profundi</name>
    <dbReference type="NCBI Taxonomy" id="2708110"/>
    <lineage>
        <taxon>Bacteria</taxon>
        <taxon>Pseudomonadati</taxon>
        <taxon>Bacteroidota</taxon>
        <taxon>Flavobacteriia</taxon>
        <taxon>Flavobacteriales</taxon>
        <taxon>Flavobacteriaceae</taxon>
        <taxon>Mesoflavibacter</taxon>
    </lineage>
</organism>
<keyword evidence="2" id="KW-0813">Transport</keyword>
<evidence type="ECO:0000313" key="15">
    <source>
        <dbReference type="Proteomes" id="UP001149142"/>
    </source>
</evidence>
<evidence type="ECO:0000259" key="13">
    <source>
        <dbReference type="PROSITE" id="PS51123"/>
    </source>
</evidence>
<dbReference type="Pfam" id="PF02412">
    <property type="entry name" value="TSP_3"/>
    <property type="match status" value="4"/>
</dbReference>
<dbReference type="InterPro" id="IPR050330">
    <property type="entry name" value="Bact_OuterMem_StrucFunc"/>
</dbReference>
<comment type="subcellular location">
    <subcellularLocation>
        <location evidence="1">Cell outer membrane</location>
        <topology evidence="1">Multi-pass membrane protein</topology>
    </subcellularLocation>
</comment>
<dbReference type="CDD" id="cd07185">
    <property type="entry name" value="OmpA_C-like"/>
    <property type="match status" value="1"/>
</dbReference>
<evidence type="ECO:0000256" key="1">
    <source>
        <dbReference type="ARBA" id="ARBA00004571"/>
    </source>
</evidence>
<protein>
    <submittedName>
        <fullName evidence="14">OmpA family protein</fullName>
    </submittedName>
</protein>
<dbReference type="InterPro" id="IPR006665">
    <property type="entry name" value="OmpA-like"/>
</dbReference>
<accession>A0ABT4RZ16</accession>
<evidence type="ECO:0000256" key="4">
    <source>
        <dbReference type="ARBA" id="ARBA00022692"/>
    </source>
</evidence>
<dbReference type="Pfam" id="PF00691">
    <property type="entry name" value="OmpA"/>
    <property type="match status" value="1"/>
</dbReference>
<dbReference type="Gene3D" id="3.30.1330.60">
    <property type="entry name" value="OmpA-like domain"/>
    <property type="match status" value="1"/>
</dbReference>
<evidence type="ECO:0000256" key="7">
    <source>
        <dbReference type="ARBA" id="ARBA00023114"/>
    </source>
</evidence>
<evidence type="ECO:0000256" key="3">
    <source>
        <dbReference type="ARBA" id="ARBA00022452"/>
    </source>
</evidence>
<keyword evidence="6" id="KW-0406">Ion transport</keyword>
<keyword evidence="9" id="KW-0998">Cell outer membrane</keyword>
<evidence type="ECO:0000256" key="10">
    <source>
        <dbReference type="PROSITE-ProRule" id="PRU00473"/>
    </source>
</evidence>
<evidence type="ECO:0000256" key="6">
    <source>
        <dbReference type="ARBA" id="ARBA00023065"/>
    </source>
</evidence>
<dbReference type="InterPro" id="IPR036737">
    <property type="entry name" value="OmpA-like_sf"/>
</dbReference>
<dbReference type="SUPFAM" id="SSF103088">
    <property type="entry name" value="OmpA-like"/>
    <property type="match status" value="1"/>
</dbReference>
<dbReference type="InterPro" id="IPR006664">
    <property type="entry name" value="OMP_bac"/>
</dbReference>
<dbReference type="SUPFAM" id="SSF103647">
    <property type="entry name" value="TSP type-3 repeat"/>
    <property type="match status" value="1"/>
</dbReference>
<dbReference type="RefSeq" id="WP_106689123.1">
    <property type="nucleotide sequence ID" value="NZ_CP061703.1"/>
</dbReference>
<keyword evidence="8 10" id="KW-0472">Membrane</keyword>
<comment type="caution">
    <text evidence="14">The sequence shown here is derived from an EMBL/GenBank/DDBJ whole genome shotgun (WGS) entry which is preliminary data.</text>
</comment>
<feature type="region of interest" description="Disordered" evidence="11">
    <location>
        <begin position="395"/>
        <end position="414"/>
    </location>
</feature>
<evidence type="ECO:0000256" key="12">
    <source>
        <dbReference type="SAM" id="SignalP"/>
    </source>
</evidence>
<gene>
    <name evidence="14" type="ORF">OOZ35_06045</name>
</gene>
<evidence type="ECO:0000256" key="9">
    <source>
        <dbReference type="ARBA" id="ARBA00023237"/>
    </source>
</evidence>
<dbReference type="PANTHER" id="PTHR30329:SF21">
    <property type="entry name" value="LIPOPROTEIN YIAD-RELATED"/>
    <property type="match status" value="1"/>
</dbReference>
<dbReference type="PANTHER" id="PTHR30329">
    <property type="entry name" value="STATOR ELEMENT OF FLAGELLAR MOTOR COMPLEX"/>
    <property type="match status" value="1"/>
</dbReference>
<dbReference type="PROSITE" id="PS51123">
    <property type="entry name" value="OMPA_2"/>
    <property type="match status" value="1"/>
</dbReference>
<keyword evidence="4" id="KW-0812">Transmembrane</keyword>
<dbReference type="EMBL" id="JAPFGC010000002">
    <property type="protein sequence ID" value="MDA0177054.1"/>
    <property type="molecule type" value="Genomic_DNA"/>
</dbReference>
<dbReference type="Gene3D" id="2.40.160.20">
    <property type="match status" value="1"/>
</dbReference>
<feature type="signal peptide" evidence="12">
    <location>
        <begin position="1"/>
        <end position="22"/>
    </location>
</feature>
<evidence type="ECO:0000256" key="2">
    <source>
        <dbReference type="ARBA" id="ARBA00022448"/>
    </source>
</evidence>
<evidence type="ECO:0000256" key="8">
    <source>
        <dbReference type="ARBA" id="ARBA00023136"/>
    </source>
</evidence>
<sequence length="414" mass="45848">MKRLVLLLIVILPLFLTNTTIAQDKYSPWTASLSTNAVNNPVRMLPGEKGKFKTWNMDPAGFKFGIARHIYNKWSVETLVSLNSINQHHINQDQKFPYISIDGMFKYNLTNSFVLNPYVTFGGGYTWLDQIGAGTANIGVGVNIWATYNFGFTAQSIYKHAFEDYGLSHYQHSAGIIFKFGGTDSDNDGIVNQEDLCPNVFGLAKFKGCPDTDNDGIPDKEDNCPDTPGEFNGCPDQDKDGIPDIYDKCPLVKGEKESKGCPLPDLDKDGVPDKYDKCPQVKGADNGCPKSKQNTAYTADDLKSLKPVLIYFELSKAEINKDGKISLDNMANFIKKASFKKYLVSGHTDNTSSDQTNLKLSQERANTVKAYLVSKGVNPDVLVAKGFGEAYPVDTTNTEEGRQKNRRVEVIPVK</sequence>
<dbReference type="PROSITE" id="PS00018">
    <property type="entry name" value="EF_HAND_1"/>
    <property type="match status" value="1"/>
</dbReference>
<feature type="compositionally biased region" description="Basic and acidic residues" evidence="11">
    <location>
        <begin position="399"/>
        <end position="414"/>
    </location>
</feature>
<keyword evidence="15" id="KW-1185">Reference proteome</keyword>
<feature type="domain" description="OmpA-like" evidence="13">
    <location>
        <begin position="299"/>
        <end position="414"/>
    </location>
</feature>
<proteinExistence type="predicted"/>
<name>A0ABT4RZ16_9FLAO</name>
<dbReference type="InterPro" id="IPR003367">
    <property type="entry name" value="Thrombospondin_3-like_rpt"/>
</dbReference>
<dbReference type="Gene3D" id="4.10.1080.10">
    <property type="entry name" value="TSP type-3 repeat"/>
    <property type="match status" value="1"/>
</dbReference>